<dbReference type="Pfam" id="PF21006">
    <property type="entry name" value="NHase_beta_N"/>
    <property type="match status" value="1"/>
</dbReference>
<name>A0A6C1KK55_XANAU</name>
<dbReference type="Proteomes" id="UP000305131">
    <property type="component" value="Unassembled WGS sequence"/>
</dbReference>
<dbReference type="NCBIfam" id="TIGR03888">
    <property type="entry name" value="nitrile_beta"/>
    <property type="match status" value="1"/>
</dbReference>
<dbReference type="SUPFAM" id="SSF50090">
    <property type="entry name" value="Electron transport accessory proteins"/>
    <property type="match status" value="1"/>
</dbReference>
<proteinExistence type="inferred from homology"/>
<protein>
    <recommendedName>
        <fullName evidence="3">nitrile hydratase</fullName>
        <ecNumber evidence="3">4.2.1.84</ecNumber>
    </recommendedName>
</protein>
<evidence type="ECO:0000256" key="3">
    <source>
        <dbReference type="ARBA" id="ARBA00013079"/>
    </source>
</evidence>
<evidence type="ECO:0000256" key="5">
    <source>
        <dbReference type="ARBA" id="ARBA00044877"/>
    </source>
</evidence>
<reference evidence="8 9" key="1">
    <citation type="submission" date="2019-05" db="EMBL/GenBank/DDBJ databases">
        <authorList>
            <person name="Zhou X."/>
        </authorList>
    </citation>
    <scope>NUCLEOTIDE SEQUENCE [LARGE SCALE GENOMIC DNA]</scope>
    <source>
        <strain evidence="8 9">DSM 432</strain>
    </source>
</reference>
<dbReference type="GO" id="GO:0046914">
    <property type="term" value="F:transition metal ion binding"/>
    <property type="evidence" value="ECO:0007669"/>
    <property type="project" value="InterPro"/>
</dbReference>
<dbReference type="RefSeq" id="WP_138397704.1">
    <property type="nucleotide sequence ID" value="NZ_JBAFVI010000009.1"/>
</dbReference>
<feature type="domain" description="Nitrile hydratase beta subunit" evidence="6">
    <location>
        <begin position="139"/>
        <end position="236"/>
    </location>
</feature>
<dbReference type="InterPro" id="IPR008990">
    <property type="entry name" value="Elect_transpt_acc-like_dom_sf"/>
</dbReference>
<comment type="catalytic activity">
    <reaction evidence="5">
        <text>an aliphatic primary amide = an aliphatic nitrile + H2O</text>
        <dbReference type="Rhea" id="RHEA:12673"/>
        <dbReference type="ChEBI" id="CHEBI:15377"/>
        <dbReference type="ChEBI" id="CHEBI:65285"/>
        <dbReference type="ChEBI" id="CHEBI:80291"/>
        <dbReference type="EC" id="4.2.1.84"/>
    </reaction>
</comment>
<evidence type="ECO:0000256" key="2">
    <source>
        <dbReference type="ARBA" id="ARBA00009098"/>
    </source>
</evidence>
<dbReference type="InterPro" id="IPR003168">
    <property type="entry name" value="Nitrile_hydratase_bsu"/>
</dbReference>
<dbReference type="GO" id="GO:0018822">
    <property type="term" value="F:nitrile hydratase activity"/>
    <property type="evidence" value="ECO:0007669"/>
    <property type="project" value="UniProtKB-EC"/>
</dbReference>
<dbReference type="GeneID" id="95772074"/>
<dbReference type="InterPro" id="IPR042262">
    <property type="entry name" value="CN_hydtase_beta_C"/>
</dbReference>
<comment type="caution">
    <text evidence="8">The sequence shown here is derived from an EMBL/GenBank/DDBJ whole genome shotgun (WGS) entry which is preliminary data.</text>
</comment>
<dbReference type="EMBL" id="VAUP01000004">
    <property type="protein sequence ID" value="TLX44702.1"/>
    <property type="molecule type" value="Genomic_DNA"/>
</dbReference>
<evidence type="ECO:0000259" key="7">
    <source>
        <dbReference type="Pfam" id="PF21006"/>
    </source>
</evidence>
<dbReference type="EC" id="4.2.1.84" evidence="3"/>
<feature type="domain" description="Nitrile hydratase beta subunit-like N-terminal" evidence="7">
    <location>
        <begin position="1"/>
        <end position="121"/>
    </location>
</feature>
<evidence type="ECO:0000259" key="6">
    <source>
        <dbReference type="Pfam" id="PF02211"/>
    </source>
</evidence>
<evidence type="ECO:0000313" key="9">
    <source>
        <dbReference type="Proteomes" id="UP000305131"/>
    </source>
</evidence>
<dbReference type="InterPro" id="IPR049054">
    <property type="entry name" value="CN_hydtase_beta-like_N"/>
</dbReference>
<comment type="similarity">
    <text evidence="2">Belongs to the nitrile hydratase subunit beta family.</text>
</comment>
<sequence>MKLQHYLGGLEGLGPVSTETRVFVEPWEKRIFGIHTAMMALSSQLPLPVTPSTFSTVWTWADLRKGAESLNPFDYFRFRYYEKWLGGICGYFIAHGYITAEELDALTEDYYAEPGKALPSAGEEAIDARIVQYLVDGDSPKREAAVSHAFAVGEEIVVCDVPTIEHTRLPGYLRNKTGTVETVYEGAYTYLCDTGPDGIGAAMSVYCVRFDPATIWPGNAEPNFAIYADLYAHYVAARASARQAA</sequence>
<dbReference type="Pfam" id="PF02211">
    <property type="entry name" value="NHase_beta_C"/>
    <property type="match status" value="1"/>
</dbReference>
<evidence type="ECO:0000313" key="8">
    <source>
        <dbReference type="EMBL" id="TLX44702.1"/>
    </source>
</evidence>
<evidence type="ECO:0000256" key="1">
    <source>
        <dbReference type="ARBA" id="ARBA00004042"/>
    </source>
</evidence>
<accession>A0A6C1KK55</accession>
<comment type="function">
    <text evidence="1">NHase catalyzes the hydration of various nitrile compounds to the corresponding amides.</text>
</comment>
<dbReference type="InterPro" id="IPR024690">
    <property type="entry name" value="CN_hydtase_beta_dom_C"/>
</dbReference>
<gene>
    <name evidence="8" type="primary">nthB</name>
    <name evidence="8" type="ORF">FBQ73_01180</name>
</gene>
<organism evidence="8 9">
    <name type="scientific">Xanthobacter autotrophicus</name>
    <dbReference type="NCBI Taxonomy" id="280"/>
    <lineage>
        <taxon>Bacteria</taxon>
        <taxon>Pseudomonadati</taxon>
        <taxon>Pseudomonadota</taxon>
        <taxon>Alphaproteobacteria</taxon>
        <taxon>Hyphomicrobiales</taxon>
        <taxon>Xanthobacteraceae</taxon>
        <taxon>Xanthobacter</taxon>
    </lineage>
</organism>
<dbReference type="OrthoDB" id="3478924at2"/>
<dbReference type="AlphaFoldDB" id="A0A6C1KK55"/>
<keyword evidence="4 8" id="KW-0456">Lyase</keyword>
<dbReference type="Gene3D" id="1.10.472.20">
    <property type="entry name" value="Nitrile hydratase, beta subunit"/>
    <property type="match status" value="1"/>
</dbReference>
<evidence type="ECO:0000256" key="4">
    <source>
        <dbReference type="ARBA" id="ARBA00023239"/>
    </source>
</evidence>
<dbReference type="Gene3D" id="2.30.30.50">
    <property type="match status" value="1"/>
</dbReference>